<evidence type="ECO:0000256" key="1">
    <source>
        <dbReference type="ARBA" id="ARBA00000085"/>
    </source>
</evidence>
<keyword evidence="4" id="KW-1003">Cell membrane</keyword>
<keyword evidence="6" id="KW-0808">Transferase</keyword>
<dbReference type="EC" id="2.7.13.3" evidence="3"/>
<keyword evidence="12" id="KW-0902">Two-component regulatory system</keyword>
<evidence type="ECO:0000256" key="13">
    <source>
        <dbReference type="ARBA" id="ARBA00023136"/>
    </source>
</evidence>
<dbReference type="SUPFAM" id="SSF55890">
    <property type="entry name" value="Sporulation response regulatory protein Spo0B"/>
    <property type="match status" value="1"/>
</dbReference>
<feature type="transmembrane region" description="Helical" evidence="15">
    <location>
        <begin position="20"/>
        <end position="40"/>
    </location>
</feature>
<keyword evidence="9 17" id="KW-0418">Kinase</keyword>
<evidence type="ECO:0000313" key="18">
    <source>
        <dbReference type="Proteomes" id="UP000490386"/>
    </source>
</evidence>
<feature type="transmembrane region" description="Helical" evidence="15">
    <location>
        <begin position="180"/>
        <end position="202"/>
    </location>
</feature>
<dbReference type="SMART" id="SM00387">
    <property type="entry name" value="HATPase_c"/>
    <property type="match status" value="1"/>
</dbReference>
<reference evidence="17 18" key="1">
    <citation type="submission" date="2019-09" db="EMBL/GenBank/DDBJ databases">
        <title>Phylogeny of genus Pseudoclavibacter and closely related genus.</title>
        <authorList>
            <person name="Li Y."/>
        </authorList>
    </citation>
    <scope>NUCLEOTIDE SEQUENCE [LARGE SCALE GENOMIC DNA]</scope>
    <source>
        <strain evidence="17 18">THG-MD12</strain>
    </source>
</reference>
<organism evidence="17 18">
    <name type="scientific">Pseudoclavibacter terrae</name>
    <dbReference type="NCBI Taxonomy" id="1530195"/>
    <lineage>
        <taxon>Bacteria</taxon>
        <taxon>Bacillati</taxon>
        <taxon>Actinomycetota</taxon>
        <taxon>Actinomycetes</taxon>
        <taxon>Micrococcales</taxon>
        <taxon>Microbacteriaceae</taxon>
        <taxon>Pseudoclavibacter</taxon>
    </lineage>
</organism>
<dbReference type="Pfam" id="PF02518">
    <property type="entry name" value="HATPase_c"/>
    <property type="match status" value="1"/>
</dbReference>
<evidence type="ECO:0000256" key="6">
    <source>
        <dbReference type="ARBA" id="ARBA00022679"/>
    </source>
</evidence>
<keyword evidence="7 15" id="KW-0812">Transmembrane</keyword>
<dbReference type="OrthoDB" id="9792686at2"/>
<keyword evidence="5" id="KW-0597">Phosphoprotein</keyword>
<dbReference type="Gene3D" id="3.30.565.10">
    <property type="entry name" value="Histidine kinase-like ATPase, C-terminal domain"/>
    <property type="match status" value="1"/>
</dbReference>
<dbReference type="PANTHER" id="PTHR44936:SF10">
    <property type="entry name" value="SENSOR PROTEIN RSTB"/>
    <property type="match status" value="1"/>
</dbReference>
<feature type="region of interest" description="Disordered" evidence="14">
    <location>
        <begin position="432"/>
        <end position="451"/>
    </location>
</feature>
<dbReference type="GO" id="GO:0000155">
    <property type="term" value="F:phosphorelay sensor kinase activity"/>
    <property type="evidence" value="ECO:0007669"/>
    <property type="project" value="InterPro"/>
</dbReference>
<evidence type="ECO:0000256" key="15">
    <source>
        <dbReference type="SAM" id="Phobius"/>
    </source>
</evidence>
<dbReference type="InterPro" id="IPR029151">
    <property type="entry name" value="Sensor-like_sf"/>
</dbReference>
<evidence type="ECO:0000256" key="14">
    <source>
        <dbReference type="SAM" id="MobiDB-lite"/>
    </source>
</evidence>
<evidence type="ECO:0000256" key="11">
    <source>
        <dbReference type="ARBA" id="ARBA00022989"/>
    </source>
</evidence>
<dbReference type="PANTHER" id="PTHR44936">
    <property type="entry name" value="SENSOR PROTEIN CREC"/>
    <property type="match status" value="1"/>
</dbReference>
<dbReference type="Gene3D" id="3.30.450.20">
    <property type="entry name" value="PAS domain"/>
    <property type="match status" value="1"/>
</dbReference>
<evidence type="ECO:0000313" key="17">
    <source>
        <dbReference type="EMBL" id="KAB1636438.1"/>
    </source>
</evidence>
<evidence type="ECO:0000256" key="9">
    <source>
        <dbReference type="ARBA" id="ARBA00022777"/>
    </source>
</evidence>
<dbReference type="Gene3D" id="1.10.287.130">
    <property type="match status" value="1"/>
</dbReference>
<dbReference type="SUPFAM" id="SSF103190">
    <property type="entry name" value="Sensory domain-like"/>
    <property type="match status" value="1"/>
</dbReference>
<dbReference type="Proteomes" id="UP000490386">
    <property type="component" value="Unassembled WGS sequence"/>
</dbReference>
<evidence type="ECO:0000256" key="10">
    <source>
        <dbReference type="ARBA" id="ARBA00022840"/>
    </source>
</evidence>
<evidence type="ECO:0000256" key="7">
    <source>
        <dbReference type="ARBA" id="ARBA00022692"/>
    </source>
</evidence>
<dbReference type="RefSeq" id="WP_151424740.1">
    <property type="nucleotide sequence ID" value="NZ_WBJX01000006.1"/>
</dbReference>
<dbReference type="SUPFAM" id="SSF55874">
    <property type="entry name" value="ATPase domain of HSP90 chaperone/DNA topoisomerase II/histidine kinase"/>
    <property type="match status" value="1"/>
</dbReference>
<dbReference type="InterPro" id="IPR003594">
    <property type="entry name" value="HATPase_dom"/>
</dbReference>
<keyword evidence="13 15" id="KW-0472">Membrane</keyword>
<dbReference type="InterPro" id="IPR050980">
    <property type="entry name" value="2C_sensor_his_kinase"/>
</dbReference>
<dbReference type="PRINTS" id="PR00344">
    <property type="entry name" value="BCTRLSENSOR"/>
</dbReference>
<dbReference type="InterPro" id="IPR004358">
    <property type="entry name" value="Sig_transdc_His_kin-like_C"/>
</dbReference>
<comment type="subcellular location">
    <subcellularLocation>
        <location evidence="2">Cell membrane</location>
        <topology evidence="2">Multi-pass membrane protein</topology>
    </subcellularLocation>
</comment>
<evidence type="ECO:0000256" key="8">
    <source>
        <dbReference type="ARBA" id="ARBA00022741"/>
    </source>
</evidence>
<evidence type="ECO:0000256" key="12">
    <source>
        <dbReference type="ARBA" id="ARBA00023012"/>
    </source>
</evidence>
<keyword evidence="8" id="KW-0547">Nucleotide-binding</keyword>
<evidence type="ECO:0000256" key="5">
    <source>
        <dbReference type="ARBA" id="ARBA00022553"/>
    </source>
</evidence>
<comment type="caution">
    <text evidence="17">The sequence shown here is derived from an EMBL/GenBank/DDBJ whole genome shotgun (WGS) entry which is preliminary data.</text>
</comment>
<dbReference type="InterPro" id="IPR036890">
    <property type="entry name" value="HATPase_C_sf"/>
</dbReference>
<keyword evidence="18" id="KW-1185">Reference proteome</keyword>
<sequence length="451" mass="47270">MRKEPPAQLRALRGPRVLTLVAVQFSIVLICMVATLLVALQVQHTSIREETGERTLAVALSLAELPAVVDAVGEPDAGVTLQPIADLVAQSAGVDYVVITDDEGIRITHPVPERRGEMVSTDPSVALGGETFVGTEVGTVGPTLRAKVPVWRDGIVVGTASVGILESSISAQLEDRVWQVVPWVIGAGLFGLAAAAGVSLVLGRRFDHLAAAAQELETQRRLSAALREQTHEFSNRLHVLFGLIEVDERGEALDYIRSLTPVDSLAADADLEEALADAPVRVRAILAAASARLCEHGGQLHADVEGDDRAVLELLFDDDAATVLSNLVGNATEAVEEQGARGIVRVAVEAAPSGLRMQVDDSGPGVPEELRGQITEVGFSTKETQTMDGLEIPRGVGLGLVRRLAREHGGDLVISESELGGARFVATLSSAGARRGAGGSSDAPTAGRIAP</sequence>
<dbReference type="GO" id="GO:0005886">
    <property type="term" value="C:plasma membrane"/>
    <property type="evidence" value="ECO:0007669"/>
    <property type="project" value="UniProtKB-SubCell"/>
</dbReference>
<comment type="catalytic activity">
    <reaction evidence="1">
        <text>ATP + protein L-histidine = ADP + protein N-phospho-L-histidine.</text>
        <dbReference type="EC" id="2.7.13.3"/>
    </reaction>
</comment>
<evidence type="ECO:0000256" key="4">
    <source>
        <dbReference type="ARBA" id="ARBA00022475"/>
    </source>
</evidence>
<dbReference type="EMBL" id="WBJX01000006">
    <property type="protein sequence ID" value="KAB1636438.1"/>
    <property type="molecule type" value="Genomic_DNA"/>
</dbReference>
<feature type="domain" description="Histidine kinase" evidence="16">
    <location>
        <begin position="323"/>
        <end position="432"/>
    </location>
</feature>
<dbReference type="InterPro" id="IPR016120">
    <property type="entry name" value="Sig_transdc_His_kin_SpoOB"/>
</dbReference>
<evidence type="ECO:0000256" key="2">
    <source>
        <dbReference type="ARBA" id="ARBA00004651"/>
    </source>
</evidence>
<dbReference type="InterPro" id="IPR033463">
    <property type="entry name" value="sCache_3"/>
</dbReference>
<dbReference type="Pfam" id="PF17203">
    <property type="entry name" value="sCache_3_2"/>
    <property type="match status" value="1"/>
</dbReference>
<dbReference type="PROSITE" id="PS50109">
    <property type="entry name" value="HIS_KIN"/>
    <property type="match status" value="1"/>
</dbReference>
<protein>
    <recommendedName>
        <fullName evidence="3">histidine kinase</fullName>
        <ecNumber evidence="3">2.7.13.3</ecNumber>
    </recommendedName>
</protein>
<proteinExistence type="predicted"/>
<dbReference type="GO" id="GO:0005524">
    <property type="term" value="F:ATP binding"/>
    <property type="evidence" value="ECO:0007669"/>
    <property type="project" value="UniProtKB-KW"/>
</dbReference>
<dbReference type="InterPro" id="IPR005467">
    <property type="entry name" value="His_kinase_dom"/>
</dbReference>
<keyword evidence="11 15" id="KW-1133">Transmembrane helix</keyword>
<evidence type="ECO:0000259" key="16">
    <source>
        <dbReference type="PROSITE" id="PS50109"/>
    </source>
</evidence>
<name>A0A7J5AYC9_9MICO</name>
<accession>A0A7J5AYC9</accession>
<gene>
    <name evidence="17" type="ORF">F8O03_15940</name>
</gene>
<evidence type="ECO:0000256" key="3">
    <source>
        <dbReference type="ARBA" id="ARBA00012438"/>
    </source>
</evidence>
<dbReference type="AlphaFoldDB" id="A0A7J5AYC9"/>
<keyword evidence="10" id="KW-0067">ATP-binding</keyword>